<evidence type="ECO:0000313" key="2">
    <source>
        <dbReference type="EMBL" id="RVT90837.1"/>
    </source>
</evidence>
<reference evidence="2 3" key="1">
    <citation type="submission" date="2019-01" db="EMBL/GenBank/DDBJ databases">
        <authorList>
            <person name="Chen W.-M."/>
        </authorList>
    </citation>
    <scope>NUCLEOTIDE SEQUENCE [LARGE SCALE GENOMIC DNA]</scope>
    <source>
        <strain evidence="2 3">CCP-7</strain>
    </source>
</reference>
<proteinExistence type="predicted"/>
<comment type="caution">
    <text evidence="2">The sequence shown here is derived from an EMBL/GenBank/DDBJ whole genome shotgun (WGS) entry which is preliminary data.</text>
</comment>
<accession>A0A437LZL3</accession>
<dbReference type="AlphaFoldDB" id="A0A437LZL3"/>
<gene>
    <name evidence="2" type="ORF">EOD43_14915</name>
</gene>
<evidence type="ECO:0000259" key="1">
    <source>
        <dbReference type="Pfam" id="PF13577"/>
    </source>
</evidence>
<dbReference type="SUPFAM" id="SSF54427">
    <property type="entry name" value="NTF2-like"/>
    <property type="match status" value="1"/>
</dbReference>
<organism evidence="2 3">
    <name type="scientific">Sphingomonas crocodyli</name>
    <dbReference type="NCBI Taxonomy" id="1979270"/>
    <lineage>
        <taxon>Bacteria</taxon>
        <taxon>Pseudomonadati</taxon>
        <taxon>Pseudomonadota</taxon>
        <taxon>Alphaproteobacteria</taxon>
        <taxon>Sphingomonadales</taxon>
        <taxon>Sphingomonadaceae</taxon>
        <taxon>Sphingomonas</taxon>
    </lineage>
</organism>
<dbReference type="InterPro" id="IPR037401">
    <property type="entry name" value="SnoaL-like"/>
</dbReference>
<name>A0A437LZL3_9SPHN</name>
<dbReference type="Proteomes" id="UP000282971">
    <property type="component" value="Unassembled WGS sequence"/>
</dbReference>
<dbReference type="Pfam" id="PF13577">
    <property type="entry name" value="SnoaL_4"/>
    <property type="match status" value="1"/>
</dbReference>
<dbReference type="Gene3D" id="3.10.450.50">
    <property type="match status" value="1"/>
</dbReference>
<feature type="domain" description="SnoaL-like" evidence="1">
    <location>
        <begin position="6"/>
        <end position="139"/>
    </location>
</feature>
<dbReference type="OrthoDB" id="7851780at2"/>
<dbReference type="RefSeq" id="WP_127744853.1">
    <property type="nucleotide sequence ID" value="NZ_SACN01000002.1"/>
</dbReference>
<dbReference type="EMBL" id="SACN01000002">
    <property type="protein sequence ID" value="RVT90837.1"/>
    <property type="molecule type" value="Genomic_DNA"/>
</dbReference>
<sequence length="150" mass="17086">MDLIEKLAAIEEIKALKARYWRGVDSKDLELLRSVFADEDCEIDMRNPTGPGTGGAVVHDPDAFSKNCLRALADYTTAHHGHNPEIDILSPTEATGNWPMEDRLWLIDGAKGVGFEYLHGWGNYHDRYRKTDKGWKISFTNLQRSRVDKR</sequence>
<protein>
    <submittedName>
        <fullName evidence="2">Nuclear transport factor 2 family protein</fullName>
    </submittedName>
</protein>
<evidence type="ECO:0000313" key="3">
    <source>
        <dbReference type="Proteomes" id="UP000282971"/>
    </source>
</evidence>
<keyword evidence="3" id="KW-1185">Reference proteome</keyword>
<dbReference type="InterPro" id="IPR032710">
    <property type="entry name" value="NTF2-like_dom_sf"/>
</dbReference>